<dbReference type="InterPro" id="IPR036890">
    <property type="entry name" value="HATPase_C_sf"/>
</dbReference>
<feature type="domain" description="Response regulatory" evidence="12">
    <location>
        <begin position="582"/>
        <end position="696"/>
    </location>
</feature>
<feature type="domain" description="PAS" evidence="13">
    <location>
        <begin position="76"/>
        <end position="148"/>
    </location>
</feature>
<dbReference type="InterPro" id="IPR036097">
    <property type="entry name" value="HisK_dim/P_sf"/>
</dbReference>
<dbReference type="GO" id="GO:0005524">
    <property type="term" value="F:ATP binding"/>
    <property type="evidence" value="ECO:0007669"/>
    <property type="project" value="UniProtKB-KW"/>
</dbReference>
<keyword evidence="6" id="KW-0418">Kinase</keyword>
<keyword evidence="4" id="KW-0808">Transferase</keyword>
<dbReference type="PROSITE" id="PS50109">
    <property type="entry name" value="HIS_KIN"/>
    <property type="match status" value="1"/>
</dbReference>
<evidence type="ECO:0000256" key="4">
    <source>
        <dbReference type="ARBA" id="ARBA00022679"/>
    </source>
</evidence>
<sequence>MRTLLQKDYKSSGLIAFRILAVIVLAEASLMAGFRLFGINSSTLAAGVSDTLILAVVSSLVIYSWVIRPLRRAKQQNELFNLLVNHTDAGMIVTDPDNQHAITYINPAYSRMTGYAEADLVGEHLLDLQKYDPDAGVYAHMLDALDKGRSLRALLRHYRKDGSSFWGDLQLNPITGRDGVVQRWVWLINDVSEQRELARQNARWARAMQQADESVCVFDEQYRIEFANAAFCEHVGMIEADLAGADIRQFFAMDTDGESESMIEAIELKFGWSGRNCFRRADGTTYQALTSMTPIEQEDDTQAFVVVHRDITAMVAMEEQLRQAQKMEAIGMLVGGIAHDFNNVLAGILGNLYLVRKRLHGRPELQARIERVEQQGYGAAGMVRQLLSFARKGTPEVKVIDLVPFLKELIKFAHVSVPESILLDSRIEVERLLIRCDPVQLQQSLLNLIVNATHAVHDKGEGGGMGKIELVLDVAEPPVSAITDGQHGSWARISVHDNGIGMDDETRERMFDPFFTTKASTIGTGLGLTMVQGYVEMLHGLIQVASEPGRGTAITLWLPVAIEAYEADAQKEVTLRRGSGELLLLADDDHVVLDALSEILEGANYRVLSASSGEEALSLFARYEGQLDMAILDVVMPSGTGIEVARHMRSRQHGLPVVFMTGYDRQNALITDDSGRMMLRKPWNIGQLNHVLECSLSAEDHPRREAM</sequence>
<dbReference type="AlphaFoldDB" id="A0A5R9GHS7"/>
<evidence type="ECO:0000256" key="5">
    <source>
        <dbReference type="ARBA" id="ARBA00022741"/>
    </source>
</evidence>
<proteinExistence type="predicted"/>
<dbReference type="CDD" id="cd00130">
    <property type="entry name" value="PAS"/>
    <property type="match status" value="2"/>
</dbReference>
<evidence type="ECO:0000256" key="6">
    <source>
        <dbReference type="ARBA" id="ARBA00022777"/>
    </source>
</evidence>
<dbReference type="SMART" id="SM00448">
    <property type="entry name" value="REC"/>
    <property type="match status" value="1"/>
</dbReference>
<dbReference type="InterPro" id="IPR001789">
    <property type="entry name" value="Sig_transdc_resp-reg_receiver"/>
</dbReference>
<accession>A0A5R9GHS7</accession>
<dbReference type="EC" id="2.7.13.3" evidence="2"/>
<dbReference type="Proteomes" id="UP000306585">
    <property type="component" value="Unassembled WGS sequence"/>
</dbReference>
<dbReference type="InterPro" id="IPR004358">
    <property type="entry name" value="Sig_transdc_His_kin-like_C"/>
</dbReference>
<evidence type="ECO:0000259" key="14">
    <source>
        <dbReference type="PROSITE" id="PS50113"/>
    </source>
</evidence>
<feature type="transmembrane region" description="Helical" evidence="10">
    <location>
        <begin position="12"/>
        <end position="32"/>
    </location>
</feature>
<dbReference type="GO" id="GO:0006355">
    <property type="term" value="P:regulation of DNA-templated transcription"/>
    <property type="evidence" value="ECO:0007669"/>
    <property type="project" value="InterPro"/>
</dbReference>
<keyword evidence="10" id="KW-0812">Transmembrane</keyword>
<dbReference type="PANTHER" id="PTHR43065:SF42">
    <property type="entry name" value="TWO-COMPONENT SENSOR PPRA"/>
    <property type="match status" value="1"/>
</dbReference>
<evidence type="ECO:0000259" key="11">
    <source>
        <dbReference type="PROSITE" id="PS50109"/>
    </source>
</evidence>
<dbReference type="Gene3D" id="3.40.50.2300">
    <property type="match status" value="1"/>
</dbReference>
<reference evidence="15 16" key="1">
    <citation type="journal article" date="2019" name="Appl. Environ. Microbiol.">
        <title>Environmental Evidence and Genomic Insight of Iron-oxidizing Bacteria Preference Towards More Corrosion Resistant Stainless Steel at Higher Salinities.</title>
        <authorList>
            <person name="Garrison C.E."/>
            <person name="Price K.A."/>
            <person name="Field E.K."/>
        </authorList>
    </citation>
    <scope>NUCLEOTIDE SEQUENCE [LARGE SCALE GENOMIC DNA]</scope>
    <source>
        <strain evidence="15 16">P3</strain>
    </source>
</reference>
<dbReference type="InterPro" id="IPR003594">
    <property type="entry name" value="HATPase_dom"/>
</dbReference>
<evidence type="ECO:0000313" key="16">
    <source>
        <dbReference type="Proteomes" id="UP000306585"/>
    </source>
</evidence>
<name>A0A5R9GHS7_9PROT</name>
<dbReference type="Pfam" id="PF00072">
    <property type="entry name" value="Response_reg"/>
    <property type="match status" value="1"/>
</dbReference>
<gene>
    <name evidence="15" type="ORF">FEF65_12890</name>
</gene>
<protein>
    <recommendedName>
        <fullName evidence="2">histidine kinase</fullName>
        <ecNumber evidence="2">2.7.13.3</ecNumber>
    </recommendedName>
</protein>
<dbReference type="Pfam" id="PF02518">
    <property type="entry name" value="HATPase_c"/>
    <property type="match status" value="1"/>
</dbReference>
<dbReference type="SMART" id="SM00086">
    <property type="entry name" value="PAC"/>
    <property type="match status" value="2"/>
</dbReference>
<dbReference type="InterPro" id="IPR001610">
    <property type="entry name" value="PAC"/>
</dbReference>
<dbReference type="InterPro" id="IPR005467">
    <property type="entry name" value="His_kinase_dom"/>
</dbReference>
<dbReference type="SMART" id="SM00091">
    <property type="entry name" value="PAS"/>
    <property type="match status" value="2"/>
</dbReference>
<dbReference type="SUPFAM" id="SSF47384">
    <property type="entry name" value="Homodimeric domain of signal transducing histidine kinase"/>
    <property type="match status" value="1"/>
</dbReference>
<dbReference type="Pfam" id="PF13426">
    <property type="entry name" value="PAS_9"/>
    <property type="match status" value="1"/>
</dbReference>
<comment type="caution">
    <text evidence="15">The sequence shown here is derived from an EMBL/GenBank/DDBJ whole genome shotgun (WGS) entry which is preliminary data.</text>
</comment>
<evidence type="ECO:0000259" key="13">
    <source>
        <dbReference type="PROSITE" id="PS50112"/>
    </source>
</evidence>
<keyword evidence="5" id="KW-0547">Nucleotide-binding</keyword>
<dbReference type="CDD" id="cd00082">
    <property type="entry name" value="HisKA"/>
    <property type="match status" value="1"/>
</dbReference>
<dbReference type="NCBIfam" id="TIGR00229">
    <property type="entry name" value="sensory_box"/>
    <property type="match status" value="2"/>
</dbReference>
<dbReference type="InterPro" id="IPR035965">
    <property type="entry name" value="PAS-like_dom_sf"/>
</dbReference>
<dbReference type="Gene3D" id="3.30.565.10">
    <property type="entry name" value="Histidine kinase-like ATPase, C-terminal domain"/>
    <property type="match status" value="1"/>
</dbReference>
<keyword evidence="10" id="KW-1133">Transmembrane helix</keyword>
<feature type="modified residue" description="4-aspartylphosphate" evidence="9">
    <location>
        <position position="633"/>
    </location>
</feature>
<dbReference type="SUPFAM" id="SSF55785">
    <property type="entry name" value="PYP-like sensor domain (PAS domain)"/>
    <property type="match status" value="2"/>
</dbReference>
<evidence type="ECO:0000256" key="8">
    <source>
        <dbReference type="ARBA" id="ARBA00023012"/>
    </source>
</evidence>
<dbReference type="InterPro" id="IPR003661">
    <property type="entry name" value="HisK_dim/P_dom"/>
</dbReference>
<evidence type="ECO:0000256" key="2">
    <source>
        <dbReference type="ARBA" id="ARBA00012438"/>
    </source>
</evidence>
<feature type="domain" description="PAC" evidence="14">
    <location>
        <begin position="272"/>
        <end position="323"/>
    </location>
</feature>
<dbReference type="PANTHER" id="PTHR43065">
    <property type="entry name" value="SENSOR HISTIDINE KINASE"/>
    <property type="match status" value="1"/>
</dbReference>
<dbReference type="Gene3D" id="3.30.450.20">
    <property type="entry name" value="PAS domain"/>
    <property type="match status" value="2"/>
</dbReference>
<evidence type="ECO:0000256" key="9">
    <source>
        <dbReference type="PROSITE-ProRule" id="PRU00169"/>
    </source>
</evidence>
<evidence type="ECO:0000313" key="15">
    <source>
        <dbReference type="EMBL" id="TLS65488.1"/>
    </source>
</evidence>
<evidence type="ECO:0000256" key="10">
    <source>
        <dbReference type="SAM" id="Phobius"/>
    </source>
</evidence>
<dbReference type="PROSITE" id="PS50110">
    <property type="entry name" value="RESPONSE_REGULATORY"/>
    <property type="match status" value="1"/>
</dbReference>
<dbReference type="RefSeq" id="WP_138240235.1">
    <property type="nucleotide sequence ID" value="NZ_VBRY01000016.1"/>
</dbReference>
<evidence type="ECO:0000259" key="12">
    <source>
        <dbReference type="PROSITE" id="PS50110"/>
    </source>
</evidence>
<dbReference type="InterPro" id="IPR013767">
    <property type="entry name" value="PAS_fold"/>
</dbReference>
<dbReference type="InterPro" id="IPR000014">
    <property type="entry name" value="PAS"/>
</dbReference>
<keyword evidence="10" id="KW-0472">Membrane</keyword>
<dbReference type="PROSITE" id="PS50112">
    <property type="entry name" value="PAS"/>
    <property type="match status" value="1"/>
</dbReference>
<feature type="domain" description="PAC" evidence="14">
    <location>
        <begin position="149"/>
        <end position="203"/>
    </location>
</feature>
<dbReference type="Gene3D" id="1.10.287.130">
    <property type="match status" value="1"/>
</dbReference>
<evidence type="ECO:0000256" key="1">
    <source>
        <dbReference type="ARBA" id="ARBA00000085"/>
    </source>
</evidence>
<comment type="catalytic activity">
    <reaction evidence="1">
        <text>ATP + protein L-histidine = ADP + protein N-phospho-L-histidine.</text>
        <dbReference type="EC" id="2.7.13.3"/>
    </reaction>
</comment>
<dbReference type="InterPro" id="IPR000700">
    <property type="entry name" value="PAS-assoc_C"/>
</dbReference>
<evidence type="ECO:0000256" key="7">
    <source>
        <dbReference type="ARBA" id="ARBA00022840"/>
    </source>
</evidence>
<keyword evidence="3 9" id="KW-0597">Phosphoprotein</keyword>
<feature type="domain" description="Histidine kinase" evidence="11">
    <location>
        <begin position="336"/>
        <end position="562"/>
    </location>
</feature>
<dbReference type="PRINTS" id="PR00344">
    <property type="entry name" value="BCTRLSENSOR"/>
</dbReference>
<dbReference type="InterPro" id="IPR011006">
    <property type="entry name" value="CheY-like_superfamily"/>
</dbReference>
<dbReference type="SUPFAM" id="SSF55874">
    <property type="entry name" value="ATPase domain of HSP90 chaperone/DNA topoisomerase II/histidine kinase"/>
    <property type="match status" value="1"/>
</dbReference>
<dbReference type="SMART" id="SM00387">
    <property type="entry name" value="HATPase_c"/>
    <property type="match status" value="1"/>
</dbReference>
<dbReference type="PROSITE" id="PS50113">
    <property type="entry name" value="PAC"/>
    <property type="match status" value="2"/>
</dbReference>
<organism evidence="15 16">
    <name type="scientific">Mariprofundus erugo</name>
    <dbReference type="NCBI Taxonomy" id="2528639"/>
    <lineage>
        <taxon>Bacteria</taxon>
        <taxon>Pseudomonadati</taxon>
        <taxon>Pseudomonadota</taxon>
        <taxon>Candidatius Mariprofundia</taxon>
        <taxon>Mariprofundales</taxon>
        <taxon>Mariprofundaceae</taxon>
        <taxon>Mariprofundus</taxon>
    </lineage>
</organism>
<feature type="transmembrane region" description="Helical" evidence="10">
    <location>
        <begin position="44"/>
        <end position="66"/>
    </location>
</feature>
<keyword evidence="7" id="KW-0067">ATP-binding</keyword>
<dbReference type="Pfam" id="PF00989">
    <property type="entry name" value="PAS"/>
    <property type="match status" value="1"/>
</dbReference>
<dbReference type="EMBL" id="VBRY01000016">
    <property type="protein sequence ID" value="TLS65488.1"/>
    <property type="molecule type" value="Genomic_DNA"/>
</dbReference>
<dbReference type="GO" id="GO:0000155">
    <property type="term" value="F:phosphorelay sensor kinase activity"/>
    <property type="evidence" value="ECO:0007669"/>
    <property type="project" value="InterPro"/>
</dbReference>
<dbReference type="SUPFAM" id="SSF52172">
    <property type="entry name" value="CheY-like"/>
    <property type="match status" value="1"/>
</dbReference>
<keyword evidence="16" id="KW-1185">Reference proteome</keyword>
<evidence type="ECO:0000256" key="3">
    <source>
        <dbReference type="ARBA" id="ARBA00022553"/>
    </source>
</evidence>
<dbReference type="CDD" id="cd00156">
    <property type="entry name" value="REC"/>
    <property type="match status" value="1"/>
</dbReference>
<keyword evidence="8" id="KW-0902">Two-component regulatory system</keyword>